<organism evidence="4 5">
    <name type="scientific">Choiromyces venosus 120613-1</name>
    <dbReference type="NCBI Taxonomy" id="1336337"/>
    <lineage>
        <taxon>Eukaryota</taxon>
        <taxon>Fungi</taxon>
        <taxon>Dikarya</taxon>
        <taxon>Ascomycota</taxon>
        <taxon>Pezizomycotina</taxon>
        <taxon>Pezizomycetes</taxon>
        <taxon>Pezizales</taxon>
        <taxon>Tuberaceae</taxon>
        <taxon>Choiromyces</taxon>
    </lineage>
</organism>
<feature type="region of interest" description="Disordered" evidence="1">
    <location>
        <begin position="51"/>
        <end position="78"/>
    </location>
</feature>
<dbReference type="EMBL" id="ML120428">
    <property type="protein sequence ID" value="RPA95190.1"/>
    <property type="molecule type" value="Genomic_DNA"/>
</dbReference>
<keyword evidence="2" id="KW-0472">Membrane</keyword>
<reference evidence="4 5" key="1">
    <citation type="journal article" date="2018" name="Nat. Ecol. Evol.">
        <title>Pezizomycetes genomes reveal the molecular basis of ectomycorrhizal truffle lifestyle.</title>
        <authorList>
            <person name="Murat C."/>
            <person name="Payen T."/>
            <person name="Noel B."/>
            <person name="Kuo A."/>
            <person name="Morin E."/>
            <person name="Chen J."/>
            <person name="Kohler A."/>
            <person name="Krizsan K."/>
            <person name="Balestrini R."/>
            <person name="Da Silva C."/>
            <person name="Montanini B."/>
            <person name="Hainaut M."/>
            <person name="Levati E."/>
            <person name="Barry K.W."/>
            <person name="Belfiori B."/>
            <person name="Cichocki N."/>
            <person name="Clum A."/>
            <person name="Dockter R.B."/>
            <person name="Fauchery L."/>
            <person name="Guy J."/>
            <person name="Iotti M."/>
            <person name="Le Tacon F."/>
            <person name="Lindquist E.A."/>
            <person name="Lipzen A."/>
            <person name="Malagnac F."/>
            <person name="Mello A."/>
            <person name="Molinier V."/>
            <person name="Miyauchi S."/>
            <person name="Poulain J."/>
            <person name="Riccioni C."/>
            <person name="Rubini A."/>
            <person name="Sitrit Y."/>
            <person name="Splivallo R."/>
            <person name="Traeger S."/>
            <person name="Wang M."/>
            <person name="Zifcakova L."/>
            <person name="Wipf D."/>
            <person name="Zambonelli A."/>
            <person name="Paolocci F."/>
            <person name="Nowrousian M."/>
            <person name="Ottonello S."/>
            <person name="Baldrian P."/>
            <person name="Spatafora J.W."/>
            <person name="Henrissat B."/>
            <person name="Nagy L.G."/>
            <person name="Aury J.M."/>
            <person name="Wincker P."/>
            <person name="Grigoriev I.V."/>
            <person name="Bonfante P."/>
            <person name="Martin F.M."/>
        </authorList>
    </citation>
    <scope>NUCLEOTIDE SEQUENCE [LARGE SCALE GENOMIC DNA]</scope>
    <source>
        <strain evidence="4 5">120613-1</strain>
    </source>
</reference>
<evidence type="ECO:0000256" key="3">
    <source>
        <dbReference type="SAM" id="SignalP"/>
    </source>
</evidence>
<dbReference type="OrthoDB" id="10584082at2759"/>
<feature type="transmembrane region" description="Helical" evidence="2">
    <location>
        <begin position="87"/>
        <end position="108"/>
    </location>
</feature>
<evidence type="ECO:0000256" key="1">
    <source>
        <dbReference type="SAM" id="MobiDB-lite"/>
    </source>
</evidence>
<dbReference type="AlphaFoldDB" id="A0A3N4JFK1"/>
<feature type="compositionally biased region" description="Polar residues" evidence="1">
    <location>
        <begin position="51"/>
        <end position="62"/>
    </location>
</feature>
<keyword evidence="5" id="KW-1185">Reference proteome</keyword>
<evidence type="ECO:0000313" key="4">
    <source>
        <dbReference type="EMBL" id="RPA95190.1"/>
    </source>
</evidence>
<gene>
    <name evidence="4" type="ORF">L873DRAFT_1813115</name>
</gene>
<evidence type="ECO:0008006" key="6">
    <source>
        <dbReference type="Google" id="ProtNLM"/>
    </source>
</evidence>
<evidence type="ECO:0000313" key="5">
    <source>
        <dbReference type="Proteomes" id="UP000276215"/>
    </source>
</evidence>
<name>A0A3N4JFK1_9PEZI</name>
<evidence type="ECO:0000256" key="2">
    <source>
        <dbReference type="SAM" id="Phobius"/>
    </source>
</evidence>
<proteinExistence type="predicted"/>
<sequence length="263" mass="28307">MACLTWLALLSVLPHARVQGADEEAFIGRGRVEHVGRVMLYVLDLRGERNSNGPSRQVQANATEEEEEARNKKPSEMAGYLENGSRTALLVTIGTLVPLSLLAIWVLWRMKKCPSGPSNDPERQVSEHYPTAYPLHLVSPPTPPPLSPLGLGSAIITPPSPTHQNGRNKQLPETKAFYTSSLTSCTGTSSTAHAKLGEGAEVPCLPIFARLKNQHPHNKHNKETNRLGTGGGGGGSLTAAEMDLTDVGMLQPVEMSDTKDATH</sequence>
<dbReference type="Proteomes" id="UP000276215">
    <property type="component" value="Unassembled WGS sequence"/>
</dbReference>
<keyword evidence="2" id="KW-0812">Transmembrane</keyword>
<protein>
    <recommendedName>
        <fullName evidence="6">Mid2 domain-containing protein</fullName>
    </recommendedName>
</protein>
<accession>A0A3N4JFK1</accession>
<feature type="signal peptide" evidence="3">
    <location>
        <begin position="1"/>
        <end position="20"/>
    </location>
</feature>
<feature type="chain" id="PRO_5018114566" description="Mid2 domain-containing protein" evidence="3">
    <location>
        <begin position="21"/>
        <end position="263"/>
    </location>
</feature>
<feature type="region of interest" description="Disordered" evidence="1">
    <location>
        <begin position="214"/>
        <end position="235"/>
    </location>
</feature>
<keyword evidence="2" id="KW-1133">Transmembrane helix</keyword>
<keyword evidence="3" id="KW-0732">Signal</keyword>